<keyword evidence="2" id="KW-1185">Reference proteome</keyword>
<accession>A0ACC5WPV3</accession>
<proteinExistence type="predicted"/>
<gene>
    <name evidence="1" type="ORF">PGIGA_G00247510</name>
</gene>
<name>A0ACC5WPV3_PANGG</name>
<comment type="caution">
    <text evidence="1">The sequence shown here is derived from an EMBL/GenBank/DDBJ whole genome shotgun (WGS) entry which is preliminary data.</text>
</comment>
<dbReference type="Proteomes" id="UP000829447">
    <property type="component" value="Linkage Group LG8"/>
</dbReference>
<organism evidence="1 2">
    <name type="scientific">Pangasianodon gigas</name>
    <name type="common">Mekong giant catfish</name>
    <name type="synonym">Pangasius gigas</name>
    <dbReference type="NCBI Taxonomy" id="30993"/>
    <lineage>
        <taxon>Eukaryota</taxon>
        <taxon>Metazoa</taxon>
        <taxon>Chordata</taxon>
        <taxon>Craniata</taxon>
        <taxon>Vertebrata</taxon>
        <taxon>Euteleostomi</taxon>
        <taxon>Actinopterygii</taxon>
        <taxon>Neopterygii</taxon>
        <taxon>Teleostei</taxon>
        <taxon>Ostariophysi</taxon>
        <taxon>Siluriformes</taxon>
        <taxon>Pangasiidae</taxon>
        <taxon>Pangasianodon</taxon>
    </lineage>
</organism>
<evidence type="ECO:0000313" key="1">
    <source>
        <dbReference type="EMBL" id="MCI4381077.1"/>
    </source>
</evidence>
<protein>
    <submittedName>
        <fullName evidence="1">Uncharacterized protein</fullName>
    </submittedName>
</protein>
<dbReference type="EMBL" id="CM040461">
    <property type="protein sequence ID" value="MCI4381077.1"/>
    <property type="molecule type" value="Genomic_DNA"/>
</dbReference>
<evidence type="ECO:0000313" key="2">
    <source>
        <dbReference type="Proteomes" id="UP000829447"/>
    </source>
</evidence>
<reference evidence="1 2" key="1">
    <citation type="journal article" date="2022" name="bioRxiv">
        <title>An ancient truncated duplication of the anti-Mullerian hormone receptor type 2 gene is a potential conserved master sex determinant in the Pangasiidae catfish family.</title>
        <authorList>
            <person name="Wen M."/>
            <person name="Pan Q."/>
            <person name="Jouanno E."/>
            <person name="Montfort J."/>
            <person name="Zahm M."/>
            <person name="Cabau C."/>
            <person name="Klopp C."/>
            <person name="Iampietro C."/>
            <person name="Roques C."/>
            <person name="Bouchez O."/>
            <person name="Castinel A."/>
            <person name="Donnadieu C."/>
            <person name="Parrinello H."/>
            <person name="Poncet C."/>
            <person name="Belmonte E."/>
            <person name="Gautier V."/>
            <person name="Avarre J.-C."/>
            <person name="Dugue R."/>
            <person name="Gustiano R."/>
            <person name="Ha T.T.T."/>
            <person name="Campet M."/>
            <person name="Sriphairoj K."/>
            <person name="Ribolli J."/>
            <person name="de Almeida F.L."/>
            <person name="Desvignes T."/>
            <person name="Postlethwait J.H."/>
            <person name="Bucao C.F."/>
            <person name="Robinson-Rechavi M."/>
            <person name="Bobe J."/>
            <person name="Herpin A."/>
            <person name="Guiguen Y."/>
        </authorList>
    </citation>
    <scope>NUCLEOTIDE SEQUENCE [LARGE SCALE GENOMIC DNA]</scope>
    <source>
        <strain evidence="1">YG-Dec2019</strain>
    </source>
</reference>
<sequence>MPFLMQPSPILLGLRTSTESTLLHTTPVAGTGSLARNQPRPQWGLDPLVAVALQLSQNPATPHTYDMGVGK</sequence>